<reference evidence="2" key="1">
    <citation type="submission" date="2018-01" db="EMBL/GenBank/DDBJ databases">
        <title>Testimony of 'menage a trois' revealed by the proteome of Megavirus virophage.</title>
        <authorList>
            <person name="Jeudy S."/>
            <person name="Bertaux L."/>
            <person name="Alempic J.-M."/>
            <person name="Lartigue A."/>
            <person name="Legendre M."/>
            <person name="Philippe N."/>
            <person name="Beucher L."/>
            <person name="Biondi E."/>
            <person name="Juul S."/>
            <person name="Turner D."/>
            <person name="Coute Y."/>
            <person name="Claverie J.-M."/>
            <person name="Abergel C."/>
        </authorList>
    </citation>
    <scope>NUCLEOTIDE SEQUENCE [LARGE SCALE GENOMIC DNA]</scope>
</reference>
<dbReference type="Proteomes" id="UP000289600">
    <property type="component" value="Segment"/>
</dbReference>
<accession>A0A2P1EKL6</accession>
<organism evidence="1 2">
    <name type="scientific">Moumouvirus australiensis</name>
    <dbReference type="NCBI Taxonomy" id="2109587"/>
    <lineage>
        <taxon>Viruses</taxon>
        <taxon>Varidnaviria</taxon>
        <taxon>Bamfordvirae</taxon>
        <taxon>Nucleocytoviricota</taxon>
        <taxon>Megaviricetes</taxon>
        <taxon>Imitervirales</taxon>
        <taxon>Mimiviridae</taxon>
        <taxon>Megamimivirinae</taxon>
        <taxon>Moumouvirus</taxon>
        <taxon>Moumouvirus australiense</taxon>
    </lineage>
</organism>
<evidence type="ECO:0000313" key="2">
    <source>
        <dbReference type="Proteomes" id="UP000289600"/>
    </source>
</evidence>
<gene>
    <name evidence="1" type="ORF">mc_42</name>
</gene>
<sequence length="122" mass="14087">MAKYVPIKDSYVNINVESDNYTMTKFFDIHIIYEGISGNKFYHKIAFPVSKQNLVTNIPTDSEIYCMEIETGFLRITRYSFSIFSKVMDLNIKFKNGKKYPKVSVNGNLANTVEETSKCLLM</sequence>
<name>A0A2P1EKL6_9VIRU</name>
<dbReference type="EMBL" id="MG807320">
    <property type="protein sequence ID" value="AVL94429.1"/>
    <property type="molecule type" value="Genomic_DNA"/>
</dbReference>
<keyword evidence="2" id="KW-1185">Reference proteome</keyword>
<proteinExistence type="predicted"/>
<protein>
    <submittedName>
        <fullName evidence="1">Uncharacterized protein</fullName>
    </submittedName>
</protein>
<evidence type="ECO:0000313" key="1">
    <source>
        <dbReference type="EMBL" id="AVL94429.1"/>
    </source>
</evidence>